<sequence>MVTTTEQALAILNHPPRRLPGPSLLHHLVQKHNVDNPNAIEFLPADQTSIESLSYSQLHHASDNLAAKITRLAQLPPEVQQFVVPVLMPQSPNLYIALLAILKAGGAFCPLNLDVPTERARFILDDVGARVVVTTKEYAPKLPSDDAGLVVLVVEDASDLDEPPGFVEHRKARSDDLAYVMYTSGSTGTPKGVGVSHDAATQAILAHDRHIPPFERFLQFAAPTFDVSVFEIFFPFFRGKTLVSCDRQAMLNDLPGVMRRMNIDACELTPSVAGSLLRKRQSVPNLRLLLTIGEMLTIPVIEEFGGTNTRQSMLWGMYGPTEAAIHCTVHPAFASNSPVSDIGVTFDTVSAFVLQISEENNSSSEFKVLGRGKVGELAIGGSQVAQGYINRPELTAKAFIDTRYGRLYRTGDKACIKQDGTLQCLGRIGGGQVKLRGQRIELGEIEHAALRTKGCHSSVAVVINNIIVLFCAVDKKDGMGLAIMDSCISWLPGFMVPGDVVVATEFPRLPSGKIDRKRLIADYTNTRGQTEGTEQPVFQDELEERLCALVSTAMGMNIGPTQNLAQAGLDSLTAIKITSTLRKEKISSGIGALDILGARSISTLRTEILKVHHGGTPSQPVDVPDYMRLVLEQPFLFNLKDRIEHIHPCTPLQTSMLAETVSNPQAYCNWVELLFPASFPAATVRSCFQQLVEDNEILRTGFVHHEGEFLQVVFDRIKESDITISDDMGQDFALSKDEDFLRPFRVQIPSHSSSEGTRVLVKLHHALYDGWSWDSLLVDLAKLTREEKVSRRPQFRNVSTYYQSSTFLDSCKSSKEFWTEYLLDFQPPPRPIMSAEVEHNSIFSSNSVILDVNPSELSEALLDIRCGPQTIFQASLAWIWGSIIGVEDIVIGSVTSGRTIPVSDIEDIIGPCIASVPIRTQLSQVRTLKDLLISVQISNRSTLRHGMLPLAEIKRAVGIRSGQPIYDILFVYQESLNSGKRGSSGIKQVRHQDYLETGLLVEVEPRKNDFKLSMTYHHDKFPPQQVEIMAEYLQLLVSHLTRNMDADMASLRSIFPRYRLSIFNPSPTSFSGIPDLAKAVELVAREAPEKPAVCFASQISEADVSSTTITFGQLDRDANRIAWYLMHKMGAKSGSVVAIVMEKSVDLYVGILGILKAGCAYLPLLPSTPLSRMQFIFEKAAANICLTDTPTHKKLSEAYLPCRFLDLESKHWFDCPTTAKFVPPDPDRLAYVIFTSGSTGTPKGVCVTQLNMTSNLDVLSRIYPTTSTGEPAALQCRLLQSCSQAFDVSVFEIFFAWTQGMCLCSGTNDTLFSDLELAIRKLGVTHLSMTPTVASLVNPGNVPDVRFLVTAGEPMTDSVACKWGDKLYQGYGPSETTNICSVKRMGVPGQSIRHLGWSFDNTSTFVMSKDDSMEILPLGCLGEFCFGGDQVAQGYLGTPELTAQKFVQHPEFGRLYRSGDLGRMLPDGSMVIVGRVDDQIKIRGQRAELSEITALLRPFGNSVTILVRGDEELPDQIVSFVVPVGKKDKTEFYLLPLGSTDQQDQVRELYQLLASCLPTYMIPSTIVPVSMLPTTASGKLDRPRLLDAFRGLTQAQLVMLSPGAEADHDDGEWSEVELQIANAVAVALRVGRQDVRRLRPLATLGLDSISAIQVSKELTATPGIRCPISLILQNPTVARLATAVCERASLDSEATTAKEPLVSDEIVDAVMNKLGSQAVKSEAVLPCTPLQEAMLATSAGKGSYVNRMLFRVHGDMEKLRAAWNEMFTRHDILRTCFVMTDDIQRPLVQVALRDWKPRWLHFDATRGTVDGCIDHQVSMLPDAIDSLRPSVSVATIVDGEDVYMSFVCHHALYDGVAIDRLLYEVEKTISGDLLPPTPAYEVFLGASLPRPDSTDDFWRQQFVGFQPKLTSSLIFHNPEPKAFTQSVALDVVSLTQLRGQVKALGISMLALVQASWTVTLGCLFRTGDVCFGNVVNGRSLPMEGINELVAPCFNTIPIRMEIEGNGARETNLGLMKKFHNLNMDMITYQFTPLRRIQGLVTTSFNRLFDTLLLLQDGARALDSSIWEIVTDEGEMDVPVVCEVIPDWKKDRMHVNLHVQGDTISREASELILQVFLHSIDCSLRFPAAMIAGPENLPEFLKDGLSRFVPALQSNEQFKGSGAQDDKWTATEAAIRTALASLAPSAMATIQKGTTIYQLGLDSISAVHIASMLRQSGYQVLASDVISNPTCASLAEFIGSSLQISASNKIPQYELTAFRSQVDPQLAAQGIDITGVEAITPCTPLQAGMMAQFLRSGSKDYLNFLQFRFEPGISSNQICRAWTTVCQSHSVLRTGLVSVENEDCAFAMVQWKTNNFGPTTVTSSETLEAASSPRVIKSPDLQLWDAVIVDGQSAEQGAAMGLSIHHALYDANSLQIILQDFSMALKGVEIAKSGAIEMVVLDILSQTSSPSSDDNESFWKEYADKIVINVFPVMTPLLKDNRDLLTRSAMSKARLAALEKAVAKAGYTLQVVLQAAWARVLSSYLGEASAVFGVVLSGRNTEVTRNAVFPCITTLPVIATNSESNRHLLDQMLHYNAQLYRQQHQPLTKIQKWLGIPDTRLFDTILVYQKFDIGPSEASCYPWIIEKESAHIDYPVSMEVEPTSDGGLGYQVTFFDDVLPTGQVDILLKQFDAAVRHLALEPDGREADLFALSPSVFSILPPEHATLATEVRFLHQFLERQALETPEAVALEFVDRFDADRPISQQWTYSELNINGDRVANLLSPHVKVGDIVAVYFDKCPEAYFTILGILKSGCAFVALDPSAPASRNQFIVSDSSASVLATSKDKAADLGFHVSVSVLSIEKDALACVFPEPTVLNRPLESTDVCYCLYTSGTTGTPKGCEITHDNAVQCMLAFQHIFRGHWEIDSRWLQFASLHFDVSVLEQYWSWSVGITLVAAPRDVILEDLTGTISRLGITHIDLTPSLARLLHPDDVPSLCRGVFITGGESLKQEILDVWGEKGVIYNFYGPTEATIGVTVYPQVPINGRASNIGKQFINVGSYVLKLGTEEPVLRGGVGELCVSGPLVGKGYLKRDALTEERFPTLKQFGERVYRTGDLVRVLHDGCLDFLGRADDQVKLRGQRLEIGEINHAIRKGVEEVKDVATLVVRNESQKKDFLVSFVVAGTCNNSQHKLEVVEGPEASALCRKVGDACRAKLPGYMVPTYVLQLSYIPLSANNKAEVKQLRIFFTKINQNKLLALASSAGQDSENLTATGKKIAEALASMQQIDIASITPRSSIFDLGVDSISVLRLTRALRNGGLTHVNPALVLSNPLIGDMSRALESTTPPTDNSAAAKQLISACGHKYSSLVCEELGVTQEDIEYIAQCSALQEGMMAKPEAYCNAFRIQFTSGVGPSQVEAAFKRILAAFPILRTRFVMTSDGVVQAALRAEGTSAVEVVRMNNEDNSVEEQTKNWILRNKDFVREPLRGTIVSHGKGTQVELFLNIFHGLYDANSFGLMLDRLILELQGNAIKNDAPSLLEALCHGPLRNFSNSKPFWLDHLQGATLPSTPRVVEGSQIISHECEVSFQSLEKLRTALGVTHQALVQAAWVKVLQQRLTHNPTIGIIVSGRSISLDGAERVVGPLFNTLPFHGRILTGEASTVSTWESLIRQCHEFNTAVVNFQHVPLRDVQKWCSGGKPLFDTLFSFQRDEPSLVHRRQWIEVVQSEPNADYPLALEATLDEDCKTLRLLIVAQEAVLVDSEEICVMMRELQSCLGRMVENREAVIGTYERGAIDQ</sequence>
<feature type="domain" description="Carrier" evidence="6">
    <location>
        <begin position="1611"/>
        <end position="1688"/>
    </location>
</feature>
<dbReference type="CDD" id="cd05918">
    <property type="entry name" value="A_NRPS_SidN3_like"/>
    <property type="match status" value="2"/>
</dbReference>
<evidence type="ECO:0000256" key="5">
    <source>
        <dbReference type="ARBA" id="ARBA00029454"/>
    </source>
</evidence>
<comment type="caution">
    <text evidence="7">The sequence shown here is derived from an EMBL/GenBank/DDBJ whole genome shotgun (WGS) entry which is preliminary data.</text>
</comment>
<dbReference type="InterPro" id="IPR036736">
    <property type="entry name" value="ACP-like_sf"/>
</dbReference>
<dbReference type="FunFam" id="3.30.300.30:FF:000033">
    <property type="entry name" value="Nonribosomal siderophore peptide synthase SidC"/>
    <property type="match status" value="1"/>
</dbReference>
<dbReference type="PROSITE" id="PS00455">
    <property type="entry name" value="AMP_BINDING"/>
    <property type="match status" value="2"/>
</dbReference>
<evidence type="ECO:0000256" key="4">
    <source>
        <dbReference type="ARBA" id="ARBA00022598"/>
    </source>
</evidence>
<dbReference type="Gene3D" id="3.40.50.12780">
    <property type="entry name" value="N-terminal domain of ligase-like"/>
    <property type="match status" value="3"/>
</dbReference>
<dbReference type="GO" id="GO:0043041">
    <property type="term" value="P:amino acid activation for nonribosomal peptide biosynthetic process"/>
    <property type="evidence" value="ECO:0007669"/>
    <property type="project" value="TreeGrafter"/>
</dbReference>
<dbReference type="SMART" id="SM00823">
    <property type="entry name" value="PKS_PP"/>
    <property type="match status" value="3"/>
</dbReference>
<dbReference type="FunFam" id="3.40.50.12780:FF:000024">
    <property type="entry name" value="Nonribosomal siderophore peptide synthase SidC"/>
    <property type="match status" value="2"/>
</dbReference>
<dbReference type="InterPro" id="IPR001242">
    <property type="entry name" value="Condensation_dom"/>
</dbReference>
<dbReference type="GO" id="GO:0016874">
    <property type="term" value="F:ligase activity"/>
    <property type="evidence" value="ECO:0007669"/>
    <property type="project" value="UniProtKB-KW"/>
</dbReference>
<dbReference type="Pfam" id="PF00550">
    <property type="entry name" value="PP-binding"/>
    <property type="match status" value="4"/>
</dbReference>
<keyword evidence="2" id="KW-0596">Phosphopantetheine</keyword>
<protein>
    <recommendedName>
        <fullName evidence="6">Carrier domain-containing protein</fullName>
    </recommendedName>
</protein>
<reference evidence="7" key="1">
    <citation type="journal article" date="2023" name="Mol. Phylogenet. Evol.">
        <title>Genome-scale phylogeny and comparative genomics of the fungal order Sordariales.</title>
        <authorList>
            <person name="Hensen N."/>
            <person name="Bonometti L."/>
            <person name="Westerberg I."/>
            <person name="Brannstrom I.O."/>
            <person name="Guillou S."/>
            <person name="Cros-Aarteil S."/>
            <person name="Calhoun S."/>
            <person name="Haridas S."/>
            <person name="Kuo A."/>
            <person name="Mondo S."/>
            <person name="Pangilinan J."/>
            <person name="Riley R."/>
            <person name="LaButti K."/>
            <person name="Andreopoulos B."/>
            <person name="Lipzen A."/>
            <person name="Chen C."/>
            <person name="Yan M."/>
            <person name="Daum C."/>
            <person name="Ng V."/>
            <person name="Clum A."/>
            <person name="Steindorff A."/>
            <person name="Ohm R.A."/>
            <person name="Martin F."/>
            <person name="Silar P."/>
            <person name="Natvig D.O."/>
            <person name="Lalanne C."/>
            <person name="Gautier V."/>
            <person name="Ament-Velasquez S.L."/>
            <person name="Kruys A."/>
            <person name="Hutchinson M.I."/>
            <person name="Powell A.J."/>
            <person name="Barry K."/>
            <person name="Miller A.N."/>
            <person name="Grigoriev I.V."/>
            <person name="Debuchy R."/>
            <person name="Gladieux P."/>
            <person name="Hiltunen Thoren M."/>
            <person name="Johannesson H."/>
        </authorList>
    </citation>
    <scope>NUCLEOTIDE SEQUENCE</scope>
    <source>
        <strain evidence="7">CBS 990.96</strain>
    </source>
</reference>
<dbReference type="Gene3D" id="1.10.1200.10">
    <property type="entry name" value="ACP-like"/>
    <property type="match status" value="4"/>
</dbReference>
<keyword evidence="8" id="KW-1185">Reference proteome</keyword>
<dbReference type="InterPro" id="IPR023213">
    <property type="entry name" value="CAT-like_dom_sf"/>
</dbReference>
<dbReference type="SUPFAM" id="SSF47336">
    <property type="entry name" value="ACP-like"/>
    <property type="match status" value="4"/>
</dbReference>
<dbReference type="GO" id="GO:0010106">
    <property type="term" value="P:cellular response to iron ion starvation"/>
    <property type="evidence" value="ECO:0007669"/>
    <property type="project" value="UniProtKB-ARBA"/>
</dbReference>
<comment type="similarity">
    <text evidence="5">Belongs to the NRP synthetase family.</text>
</comment>
<dbReference type="InterPro" id="IPR006162">
    <property type="entry name" value="Ppantetheine_attach_site"/>
</dbReference>
<dbReference type="EMBL" id="MU865413">
    <property type="protein sequence ID" value="KAK4223818.1"/>
    <property type="molecule type" value="Genomic_DNA"/>
</dbReference>
<evidence type="ECO:0000259" key="6">
    <source>
        <dbReference type="PROSITE" id="PS50075"/>
    </source>
</evidence>
<dbReference type="Gene3D" id="3.30.300.30">
    <property type="match status" value="3"/>
</dbReference>
<dbReference type="GO" id="GO:0031169">
    <property type="term" value="P:ferrichrome biosynthetic process"/>
    <property type="evidence" value="ECO:0007669"/>
    <property type="project" value="UniProtKB-ARBA"/>
</dbReference>
<name>A0AAN7GSY2_9PEZI</name>
<dbReference type="Pfam" id="PF00668">
    <property type="entry name" value="Condensation"/>
    <property type="match status" value="4"/>
</dbReference>
<dbReference type="PROSITE" id="PS50075">
    <property type="entry name" value="CARRIER"/>
    <property type="match status" value="3"/>
</dbReference>
<proteinExistence type="inferred from homology"/>
<reference evidence="7" key="2">
    <citation type="submission" date="2023-05" db="EMBL/GenBank/DDBJ databases">
        <authorList>
            <consortium name="Lawrence Berkeley National Laboratory"/>
            <person name="Steindorff A."/>
            <person name="Hensen N."/>
            <person name="Bonometti L."/>
            <person name="Westerberg I."/>
            <person name="Brannstrom I.O."/>
            <person name="Guillou S."/>
            <person name="Cros-Aarteil S."/>
            <person name="Calhoun S."/>
            <person name="Haridas S."/>
            <person name="Kuo A."/>
            <person name="Mondo S."/>
            <person name="Pangilinan J."/>
            <person name="Riley R."/>
            <person name="Labutti K."/>
            <person name="Andreopoulos B."/>
            <person name="Lipzen A."/>
            <person name="Chen C."/>
            <person name="Yanf M."/>
            <person name="Daum C."/>
            <person name="Ng V."/>
            <person name="Clum A."/>
            <person name="Ohm R."/>
            <person name="Martin F."/>
            <person name="Silar P."/>
            <person name="Natvig D."/>
            <person name="Lalanne C."/>
            <person name="Gautier V."/>
            <person name="Ament-Velasquez S.L."/>
            <person name="Kruys A."/>
            <person name="Hutchinson M.I."/>
            <person name="Powell A.J."/>
            <person name="Barry K."/>
            <person name="Miller A.N."/>
            <person name="Grigoriev I.V."/>
            <person name="Debuchy R."/>
            <person name="Gladieux P."/>
            <person name="Thoren M.H."/>
            <person name="Johannesson H."/>
        </authorList>
    </citation>
    <scope>NUCLEOTIDE SEQUENCE</scope>
    <source>
        <strain evidence="7">CBS 990.96</strain>
    </source>
</reference>
<dbReference type="Pfam" id="PF00501">
    <property type="entry name" value="AMP-binding"/>
    <property type="match status" value="3"/>
</dbReference>
<dbReference type="GO" id="GO:0031177">
    <property type="term" value="F:phosphopantetheine binding"/>
    <property type="evidence" value="ECO:0007669"/>
    <property type="project" value="InterPro"/>
</dbReference>
<keyword evidence="4" id="KW-0436">Ligase</keyword>
<dbReference type="PANTHER" id="PTHR45527">
    <property type="entry name" value="NONRIBOSOMAL PEPTIDE SYNTHETASE"/>
    <property type="match status" value="1"/>
</dbReference>
<evidence type="ECO:0000313" key="8">
    <source>
        <dbReference type="Proteomes" id="UP001301958"/>
    </source>
</evidence>
<feature type="domain" description="Carrier" evidence="6">
    <location>
        <begin position="2165"/>
        <end position="2241"/>
    </location>
</feature>
<feature type="non-terminal residue" evidence="7">
    <location>
        <position position="3775"/>
    </location>
</feature>
<dbReference type="FunFam" id="3.30.300.30:FF:000015">
    <property type="entry name" value="Nonribosomal peptide synthase SidD"/>
    <property type="match status" value="1"/>
</dbReference>
<evidence type="ECO:0000256" key="2">
    <source>
        <dbReference type="ARBA" id="ARBA00022450"/>
    </source>
</evidence>
<gene>
    <name evidence="7" type="ORF">QBC38DRAFT_486863</name>
</gene>
<dbReference type="InterPro" id="IPR020806">
    <property type="entry name" value="PKS_PP-bd"/>
</dbReference>
<dbReference type="PANTHER" id="PTHR45527:SF1">
    <property type="entry name" value="FATTY ACID SYNTHASE"/>
    <property type="match status" value="1"/>
</dbReference>
<evidence type="ECO:0000256" key="1">
    <source>
        <dbReference type="ARBA" id="ARBA00004924"/>
    </source>
</evidence>
<dbReference type="FunFam" id="3.40.50.980:FF:000001">
    <property type="entry name" value="Non-ribosomal peptide synthetase"/>
    <property type="match status" value="2"/>
</dbReference>
<dbReference type="SUPFAM" id="SSF56801">
    <property type="entry name" value="Acetyl-CoA synthetase-like"/>
    <property type="match status" value="3"/>
</dbReference>
<dbReference type="PROSITE" id="PS00012">
    <property type="entry name" value="PHOSPHOPANTETHEINE"/>
    <property type="match status" value="4"/>
</dbReference>
<keyword evidence="3" id="KW-0597">Phosphoprotein</keyword>
<dbReference type="SUPFAM" id="SSF52777">
    <property type="entry name" value="CoA-dependent acyltransferases"/>
    <property type="match status" value="8"/>
</dbReference>
<evidence type="ECO:0000313" key="7">
    <source>
        <dbReference type="EMBL" id="KAK4223818.1"/>
    </source>
</evidence>
<dbReference type="NCBIfam" id="NF003417">
    <property type="entry name" value="PRK04813.1"/>
    <property type="match status" value="3"/>
</dbReference>
<dbReference type="NCBIfam" id="TIGR01733">
    <property type="entry name" value="AA-adenyl-dom"/>
    <property type="match status" value="3"/>
</dbReference>
<dbReference type="InterPro" id="IPR020845">
    <property type="entry name" value="AMP-binding_CS"/>
</dbReference>
<evidence type="ECO:0000256" key="3">
    <source>
        <dbReference type="ARBA" id="ARBA00022553"/>
    </source>
</evidence>
<dbReference type="InterPro" id="IPR045851">
    <property type="entry name" value="AMP-bd_C_sf"/>
</dbReference>
<dbReference type="GO" id="GO:0005737">
    <property type="term" value="C:cytoplasm"/>
    <property type="evidence" value="ECO:0007669"/>
    <property type="project" value="TreeGrafter"/>
</dbReference>
<dbReference type="InterPro" id="IPR010071">
    <property type="entry name" value="AA_adenyl_dom"/>
</dbReference>
<feature type="domain" description="Carrier" evidence="6">
    <location>
        <begin position="3247"/>
        <end position="3324"/>
    </location>
</feature>
<comment type="pathway">
    <text evidence="1">Siderophore biosynthesis.</text>
</comment>
<dbReference type="InterPro" id="IPR000873">
    <property type="entry name" value="AMP-dep_synth/lig_dom"/>
</dbReference>
<organism evidence="7 8">
    <name type="scientific">Podospora fimiseda</name>
    <dbReference type="NCBI Taxonomy" id="252190"/>
    <lineage>
        <taxon>Eukaryota</taxon>
        <taxon>Fungi</taxon>
        <taxon>Dikarya</taxon>
        <taxon>Ascomycota</taxon>
        <taxon>Pezizomycotina</taxon>
        <taxon>Sordariomycetes</taxon>
        <taxon>Sordariomycetidae</taxon>
        <taxon>Sordariales</taxon>
        <taxon>Podosporaceae</taxon>
        <taxon>Podospora</taxon>
    </lineage>
</organism>
<dbReference type="InterPro" id="IPR009081">
    <property type="entry name" value="PP-bd_ACP"/>
</dbReference>
<accession>A0AAN7GSY2</accession>
<dbReference type="Proteomes" id="UP001301958">
    <property type="component" value="Unassembled WGS sequence"/>
</dbReference>
<dbReference type="InterPro" id="IPR042099">
    <property type="entry name" value="ANL_N_sf"/>
</dbReference>
<dbReference type="Gene3D" id="3.30.559.10">
    <property type="entry name" value="Chloramphenicol acetyltransferase-like domain"/>
    <property type="match status" value="4"/>
</dbReference>
<dbReference type="Gene3D" id="3.30.559.30">
    <property type="entry name" value="Nonribosomal peptide synthetase, condensation domain"/>
    <property type="match status" value="4"/>
</dbReference>